<dbReference type="Proteomes" id="UP001206312">
    <property type="component" value="Unassembled WGS sequence"/>
</dbReference>
<keyword evidence="2" id="KW-0472">Membrane</keyword>
<proteinExistence type="predicted"/>
<evidence type="ECO:0000313" key="3">
    <source>
        <dbReference type="EMBL" id="MCO5724436.1"/>
    </source>
</evidence>
<evidence type="ECO:0000256" key="1">
    <source>
        <dbReference type="SAM" id="Coils"/>
    </source>
</evidence>
<evidence type="ECO:0008006" key="5">
    <source>
        <dbReference type="Google" id="ProtNLM"/>
    </source>
</evidence>
<keyword evidence="2" id="KW-0812">Transmembrane</keyword>
<feature type="coiled-coil region" evidence="1">
    <location>
        <begin position="42"/>
        <end position="69"/>
    </location>
</feature>
<dbReference type="RefSeq" id="WP_252740815.1">
    <property type="nucleotide sequence ID" value="NZ_JAMXIB010000004.1"/>
</dbReference>
<evidence type="ECO:0000256" key="2">
    <source>
        <dbReference type="SAM" id="Phobius"/>
    </source>
</evidence>
<organism evidence="3 4">
    <name type="scientific">Robiginitalea marina</name>
    <dbReference type="NCBI Taxonomy" id="2954105"/>
    <lineage>
        <taxon>Bacteria</taxon>
        <taxon>Pseudomonadati</taxon>
        <taxon>Bacteroidota</taxon>
        <taxon>Flavobacteriia</taxon>
        <taxon>Flavobacteriales</taxon>
        <taxon>Flavobacteriaceae</taxon>
        <taxon>Robiginitalea</taxon>
    </lineage>
</organism>
<keyword evidence="2" id="KW-1133">Transmembrane helix</keyword>
<gene>
    <name evidence="3" type="ORF">NG653_06190</name>
</gene>
<protein>
    <recommendedName>
        <fullName evidence="5">LSU ribosomal protein L21p</fullName>
    </recommendedName>
</protein>
<name>A0ABT1AX16_9FLAO</name>
<keyword evidence="1" id="KW-0175">Coiled coil</keyword>
<sequence>MNQEPVTLLYWIIPMLSGILCGVIGYLLGRGPMGPAALRNEAGALKAANKKLRRELDSCMDRLASARSQGISRALPFDAAAARKAFGKTIRQDDLTLIEGIGPKIVGLFQNFDIHTWKELSEASVAKCQEVLDSGGERYKLHDPSSWPMQARMAYEGKWKELARWQREHLHGKL</sequence>
<evidence type="ECO:0000313" key="4">
    <source>
        <dbReference type="Proteomes" id="UP001206312"/>
    </source>
</evidence>
<comment type="caution">
    <text evidence="3">The sequence shown here is derived from an EMBL/GenBank/DDBJ whole genome shotgun (WGS) entry which is preliminary data.</text>
</comment>
<reference evidence="3 4" key="1">
    <citation type="submission" date="2022-06" db="EMBL/GenBank/DDBJ databases">
        <authorList>
            <person name="Xuan X."/>
        </authorList>
    </citation>
    <scope>NUCLEOTIDE SEQUENCE [LARGE SCALE GENOMIC DNA]</scope>
    <source>
        <strain evidence="3 4">2V75</strain>
    </source>
</reference>
<feature type="transmembrane region" description="Helical" evidence="2">
    <location>
        <begin position="6"/>
        <end position="29"/>
    </location>
</feature>
<dbReference type="EMBL" id="JAMXIB010000004">
    <property type="protein sequence ID" value="MCO5724436.1"/>
    <property type="molecule type" value="Genomic_DNA"/>
</dbReference>
<keyword evidence="4" id="KW-1185">Reference proteome</keyword>
<accession>A0ABT1AX16</accession>